<accession>A0A1T4XHL2</accession>
<dbReference type="GeneID" id="93338370"/>
<gene>
    <name evidence="3" type="ORF">SAMN02745178_01916</name>
</gene>
<dbReference type="Proteomes" id="UP000190286">
    <property type="component" value="Unassembled WGS sequence"/>
</dbReference>
<sequence length="68" mass="7728">MPEDMKKLFQITEAARACSLSRSTLLRLEEKGLLTPAYTAPDSGRRYYDNHNVARIIQIEKLKAMGLC</sequence>
<evidence type="ECO:0000259" key="2">
    <source>
        <dbReference type="PROSITE" id="PS50937"/>
    </source>
</evidence>
<dbReference type="Pfam" id="PF13411">
    <property type="entry name" value="MerR_1"/>
    <property type="match status" value="1"/>
</dbReference>
<reference evidence="3 4" key="1">
    <citation type="submission" date="2017-02" db="EMBL/GenBank/DDBJ databases">
        <authorList>
            <person name="Peterson S.W."/>
        </authorList>
    </citation>
    <scope>NUCLEOTIDE SEQUENCE [LARGE SCALE GENOMIC DNA]</scope>
    <source>
        <strain evidence="3 4">ATCC 27749</strain>
    </source>
</reference>
<dbReference type="InterPro" id="IPR000551">
    <property type="entry name" value="MerR-type_HTH_dom"/>
</dbReference>
<dbReference type="EMBL" id="FUYF01000010">
    <property type="protein sequence ID" value="SKA89062.1"/>
    <property type="molecule type" value="Genomic_DNA"/>
</dbReference>
<name>A0A1T4XHL2_9FIRM</name>
<feature type="domain" description="HTH merR-type" evidence="2">
    <location>
        <begin position="8"/>
        <end position="68"/>
    </location>
</feature>
<dbReference type="GO" id="GO:0003700">
    <property type="term" value="F:DNA-binding transcription factor activity"/>
    <property type="evidence" value="ECO:0007669"/>
    <property type="project" value="InterPro"/>
</dbReference>
<evidence type="ECO:0000256" key="1">
    <source>
        <dbReference type="ARBA" id="ARBA00023125"/>
    </source>
</evidence>
<dbReference type="CDD" id="cd00592">
    <property type="entry name" value="HTH_MerR-like"/>
    <property type="match status" value="1"/>
</dbReference>
<dbReference type="PROSITE" id="PS50937">
    <property type="entry name" value="HTH_MERR_2"/>
    <property type="match status" value="1"/>
</dbReference>
<evidence type="ECO:0000313" key="3">
    <source>
        <dbReference type="EMBL" id="SKA89062.1"/>
    </source>
</evidence>
<proteinExistence type="predicted"/>
<organism evidence="3 4">
    <name type="scientific">Gemmiger formicilis</name>
    <dbReference type="NCBI Taxonomy" id="745368"/>
    <lineage>
        <taxon>Bacteria</taxon>
        <taxon>Bacillati</taxon>
        <taxon>Bacillota</taxon>
        <taxon>Clostridia</taxon>
        <taxon>Eubacteriales</taxon>
        <taxon>Gemmiger</taxon>
    </lineage>
</organism>
<dbReference type="GO" id="GO:0003677">
    <property type="term" value="F:DNA binding"/>
    <property type="evidence" value="ECO:0007669"/>
    <property type="project" value="UniProtKB-KW"/>
</dbReference>
<keyword evidence="1" id="KW-0238">DNA-binding</keyword>
<dbReference type="PANTHER" id="PTHR30204:SF97">
    <property type="entry name" value="MERR FAMILY REGULATORY PROTEIN"/>
    <property type="match status" value="1"/>
</dbReference>
<protein>
    <submittedName>
        <fullName evidence="3">MerR HTH family regulatory protein</fullName>
    </submittedName>
</protein>
<dbReference type="Gene3D" id="1.10.1660.10">
    <property type="match status" value="1"/>
</dbReference>
<keyword evidence="4" id="KW-1185">Reference proteome</keyword>
<dbReference type="SUPFAM" id="SSF46955">
    <property type="entry name" value="Putative DNA-binding domain"/>
    <property type="match status" value="1"/>
</dbReference>
<dbReference type="RefSeq" id="WP_078784825.1">
    <property type="nucleotide sequence ID" value="NZ_FUYF01000010.1"/>
</dbReference>
<dbReference type="PANTHER" id="PTHR30204">
    <property type="entry name" value="REDOX-CYCLING DRUG-SENSING TRANSCRIPTIONAL ACTIVATOR SOXR"/>
    <property type="match status" value="1"/>
</dbReference>
<dbReference type="STRING" id="745368.SAMN02745178_01916"/>
<dbReference type="OrthoDB" id="9773308at2"/>
<dbReference type="AlphaFoldDB" id="A0A1T4XHL2"/>
<evidence type="ECO:0000313" key="4">
    <source>
        <dbReference type="Proteomes" id="UP000190286"/>
    </source>
</evidence>
<dbReference type="InterPro" id="IPR009061">
    <property type="entry name" value="DNA-bd_dom_put_sf"/>
</dbReference>
<dbReference type="InterPro" id="IPR047057">
    <property type="entry name" value="MerR_fam"/>
</dbReference>